<keyword evidence="4" id="KW-1185">Reference proteome</keyword>
<dbReference type="Proteomes" id="UP000466607">
    <property type="component" value="Chromosome"/>
</dbReference>
<evidence type="ECO:0000313" key="4">
    <source>
        <dbReference type="Proteomes" id="UP000466607"/>
    </source>
</evidence>
<name>A0AAD1MWF3_9MYCO</name>
<dbReference type="AlphaFoldDB" id="A0AAD1MWF3"/>
<protein>
    <submittedName>
        <fullName evidence="3">Membrane protein</fullName>
    </submittedName>
</protein>
<gene>
    <name evidence="3" type="ORF">MLIT_43550</name>
</gene>
<feature type="region of interest" description="Disordered" evidence="1">
    <location>
        <begin position="13"/>
        <end position="39"/>
    </location>
</feature>
<keyword evidence="2" id="KW-0472">Membrane</keyword>
<reference evidence="3 4" key="1">
    <citation type="journal article" date="2019" name="Emerg. Microbes Infect.">
        <title>Comprehensive subspecies identification of 175 nontuberculous mycobacteria species based on 7547 genomic profiles.</title>
        <authorList>
            <person name="Matsumoto Y."/>
            <person name="Kinjo T."/>
            <person name="Motooka D."/>
            <person name="Nabeya D."/>
            <person name="Jung N."/>
            <person name="Uechi K."/>
            <person name="Horii T."/>
            <person name="Iida T."/>
            <person name="Fujita J."/>
            <person name="Nakamura S."/>
        </authorList>
    </citation>
    <scope>NUCLEOTIDE SEQUENCE [LARGE SCALE GENOMIC DNA]</scope>
    <source>
        <strain evidence="3 4">JCM 17423</strain>
    </source>
</reference>
<accession>A0AAD1MWF3</accession>
<feature type="transmembrane region" description="Helical" evidence="2">
    <location>
        <begin position="72"/>
        <end position="96"/>
    </location>
</feature>
<sequence>MLTAILPQGREPVASGRRAGNLGPMSGRPDAPGEAPVPDPAPPIQTLFARAGGISGLVSTALPVATFAPTSAVFGLVPAIVAALAAAAVILGWRLLRGESLRPALLGFAAVALCAGVAWITGRSKDFYLPGIWMYLGLAVVFTLSVVVRRPAVGVMWAWFTGRDGSWRRNRRVLLVFDAATLMMALVSWTRFFVQFYLYDTDREGLLAIARLAMGWPVFLVTTTLIYFAIRAAGRAMTVSGT</sequence>
<dbReference type="InterPro" id="IPR016566">
    <property type="entry name" value="UCP010219"/>
</dbReference>
<dbReference type="Pfam" id="PF11361">
    <property type="entry name" value="DUF3159"/>
    <property type="match status" value="1"/>
</dbReference>
<keyword evidence="2" id="KW-0812">Transmembrane</keyword>
<dbReference type="EMBL" id="AP022586">
    <property type="protein sequence ID" value="BBY18763.1"/>
    <property type="molecule type" value="Genomic_DNA"/>
</dbReference>
<evidence type="ECO:0000313" key="3">
    <source>
        <dbReference type="EMBL" id="BBY18763.1"/>
    </source>
</evidence>
<organism evidence="3 4">
    <name type="scientific">Mycolicibacterium litorale</name>
    <dbReference type="NCBI Taxonomy" id="758802"/>
    <lineage>
        <taxon>Bacteria</taxon>
        <taxon>Bacillati</taxon>
        <taxon>Actinomycetota</taxon>
        <taxon>Actinomycetes</taxon>
        <taxon>Mycobacteriales</taxon>
        <taxon>Mycobacteriaceae</taxon>
        <taxon>Mycolicibacterium</taxon>
    </lineage>
</organism>
<feature type="transmembrane region" description="Helical" evidence="2">
    <location>
        <begin position="173"/>
        <end position="194"/>
    </location>
</feature>
<feature type="transmembrane region" description="Helical" evidence="2">
    <location>
        <begin position="132"/>
        <end position="152"/>
    </location>
</feature>
<proteinExistence type="predicted"/>
<evidence type="ECO:0000256" key="2">
    <source>
        <dbReference type="SAM" id="Phobius"/>
    </source>
</evidence>
<feature type="transmembrane region" description="Helical" evidence="2">
    <location>
        <begin position="103"/>
        <end position="120"/>
    </location>
</feature>
<keyword evidence="2" id="KW-1133">Transmembrane helix</keyword>
<feature type="transmembrane region" description="Helical" evidence="2">
    <location>
        <begin position="206"/>
        <end position="230"/>
    </location>
</feature>
<evidence type="ECO:0000256" key="1">
    <source>
        <dbReference type="SAM" id="MobiDB-lite"/>
    </source>
</evidence>